<dbReference type="AlphaFoldDB" id="A0A3B0YV30"/>
<dbReference type="EMBL" id="UOFM01000297">
    <property type="protein sequence ID" value="VAW79192.1"/>
    <property type="molecule type" value="Genomic_DNA"/>
</dbReference>
<gene>
    <name evidence="4" type="ORF">MNBD_GAMMA14-1768</name>
</gene>
<dbReference type="InterPro" id="IPR027417">
    <property type="entry name" value="P-loop_NTPase"/>
</dbReference>
<evidence type="ECO:0000313" key="4">
    <source>
        <dbReference type="EMBL" id="VAW79192.1"/>
    </source>
</evidence>
<evidence type="ECO:0000256" key="1">
    <source>
        <dbReference type="ARBA" id="ARBA00022741"/>
    </source>
</evidence>
<keyword evidence="1" id="KW-0547">Nucleotide-binding</keyword>
<dbReference type="PANTHER" id="PTHR39206:SF1">
    <property type="entry name" value="SLL8004 PROTEIN"/>
    <property type="match status" value="1"/>
</dbReference>
<dbReference type="Gene3D" id="3.40.50.300">
    <property type="entry name" value="P-loop containing nucleotide triphosphate hydrolases"/>
    <property type="match status" value="1"/>
</dbReference>
<sequence length="184" mass="20431">MLTGANGSGKSTLYQQFLAATRLPFINADILARQLDAENAEAMSYKAAMLAEKLRTQLLQAGVSFCFESVFSHPSKIDFLAAAKALNYEIILVYIHLQNVELNQARVAQRVMQGGHNVPTDKIISRIPRTLRYVKQALPLADVVKLYDNSSHSQPYLAIAQLTRGTLEIQQNPLPDWACEMLAV</sequence>
<accession>A0A3B0YV30</accession>
<evidence type="ECO:0000256" key="2">
    <source>
        <dbReference type="ARBA" id="ARBA00022840"/>
    </source>
</evidence>
<feature type="domain" description="Zeta toxin" evidence="3">
    <location>
        <begin position="2"/>
        <end position="153"/>
    </location>
</feature>
<dbReference type="GO" id="GO:0016301">
    <property type="term" value="F:kinase activity"/>
    <property type="evidence" value="ECO:0007669"/>
    <property type="project" value="InterPro"/>
</dbReference>
<dbReference type="PANTHER" id="PTHR39206">
    <property type="entry name" value="SLL8004 PROTEIN"/>
    <property type="match status" value="1"/>
</dbReference>
<dbReference type="GO" id="GO:0005524">
    <property type="term" value="F:ATP binding"/>
    <property type="evidence" value="ECO:0007669"/>
    <property type="project" value="UniProtKB-KW"/>
</dbReference>
<reference evidence="4" key="1">
    <citation type="submission" date="2018-06" db="EMBL/GenBank/DDBJ databases">
        <authorList>
            <person name="Zhirakovskaya E."/>
        </authorList>
    </citation>
    <scope>NUCLEOTIDE SEQUENCE</scope>
</reference>
<keyword evidence="2" id="KW-0067">ATP-binding</keyword>
<name>A0A3B0YV30_9ZZZZ</name>
<evidence type="ECO:0000259" key="3">
    <source>
        <dbReference type="Pfam" id="PF06414"/>
    </source>
</evidence>
<dbReference type="InterPro" id="IPR010488">
    <property type="entry name" value="Zeta_toxin_domain"/>
</dbReference>
<dbReference type="SUPFAM" id="SSF52540">
    <property type="entry name" value="P-loop containing nucleoside triphosphate hydrolases"/>
    <property type="match status" value="1"/>
</dbReference>
<proteinExistence type="predicted"/>
<protein>
    <recommendedName>
        <fullName evidence="3">Zeta toxin domain-containing protein</fullName>
    </recommendedName>
</protein>
<dbReference type="Pfam" id="PF06414">
    <property type="entry name" value="Zeta_toxin"/>
    <property type="match status" value="1"/>
</dbReference>
<organism evidence="4">
    <name type="scientific">hydrothermal vent metagenome</name>
    <dbReference type="NCBI Taxonomy" id="652676"/>
    <lineage>
        <taxon>unclassified sequences</taxon>
        <taxon>metagenomes</taxon>
        <taxon>ecological metagenomes</taxon>
    </lineage>
</organism>